<sequence length="236" mass="24692">MSLIEHLARRVARNPGPPLVTWYGRGPDGVADARTELSAVTFANWVDKIANLLADEIDLADGDTAAMPVLQQHPGHWQSLATVLAVWQRGATVTVGVPGGDATIVGPDSPAGAGWTAALSLHPLGLGLRDQLVDGVVDLCPEALSQPDAHDEGYLDLEAEAWQEEGFDQTHASLLEVMPEPERRLVDLTNWSGSVWPVIEAAVIAPILGGGSAVVVDAGDVAALAAAEKATTIVQL</sequence>
<organism evidence="1 2">
    <name type="scientific">Parenemella sanctibonifatiensis</name>
    <dbReference type="NCBI Taxonomy" id="2016505"/>
    <lineage>
        <taxon>Bacteria</taxon>
        <taxon>Bacillati</taxon>
        <taxon>Actinomycetota</taxon>
        <taxon>Actinomycetes</taxon>
        <taxon>Propionibacteriales</taxon>
        <taxon>Propionibacteriaceae</taxon>
        <taxon>Parenemella</taxon>
    </lineage>
</organism>
<evidence type="ECO:0000313" key="2">
    <source>
        <dbReference type="Proteomes" id="UP000216533"/>
    </source>
</evidence>
<accession>A0A255E9B8</accession>
<protein>
    <recommendedName>
        <fullName evidence="3">TIGR03089 family protein</fullName>
    </recommendedName>
</protein>
<name>A0A255E9B8_9ACTN</name>
<dbReference type="EMBL" id="NMVI01000015">
    <property type="protein sequence ID" value="OYN87870.1"/>
    <property type="molecule type" value="Genomic_DNA"/>
</dbReference>
<dbReference type="InterPro" id="IPR017523">
    <property type="entry name" value="Rv3268"/>
</dbReference>
<dbReference type="RefSeq" id="WP_094450535.1">
    <property type="nucleotide sequence ID" value="NZ_NMVI01000015.1"/>
</dbReference>
<comment type="caution">
    <text evidence="1">The sequence shown here is derived from an EMBL/GenBank/DDBJ whole genome shotgun (WGS) entry which is preliminary data.</text>
</comment>
<dbReference type="AlphaFoldDB" id="A0A255E9B8"/>
<reference evidence="1 2" key="1">
    <citation type="submission" date="2017-07" db="EMBL/GenBank/DDBJ databases">
        <title>Draft whole genome sequences of clinical Proprionibacteriaceae strains.</title>
        <authorList>
            <person name="Bernier A.-M."/>
            <person name="Bernard K."/>
            <person name="Domingo M.-C."/>
        </authorList>
    </citation>
    <scope>NUCLEOTIDE SEQUENCE [LARGE SCALE GENOMIC DNA]</scope>
    <source>
        <strain evidence="1 2">NML 160184</strain>
    </source>
</reference>
<gene>
    <name evidence="1" type="ORF">CGZ92_06315</name>
</gene>
<dbReference type="NCBIfam" id="TIGR03089">
    <property type="entry name" value="TIGR03089 family protein"/>
    <property type="match status" value="1"/>
</dbReference>
<proteinExistence type="predicted"/>
<evidence type="ECO:0008006" key="3">
    <source>
        <dbReference type="Google" id="ProtNLM"/>
    </source>
</evidence>
<evidence type="ECO:0000313" key="1">
    <source>
        <dbReference type="EMBL" id="OYN87870.1"/>
    </source>
</evidence>
<dbReference type="Proteomes" id="UP000216533">
    <property type="component" value="Unassembled WGS sequence"/>
</dbReference>
<dbReference type="SUPFAM" id="SSF56801">
    <property type="entry name" value="Acetyl-CoA synthetase-like"/>
    <property type="match status" value="1"/>
</dbReference>